<dbReference type="RefSeq" id="WP_055145995.1">
    <property type="nucleotide sequence ID" value="NZ_CZBS01000003.1"/>
</dbReference>
<dbReference type="Gene3D" id="1.25.40.10">
    <property type="entry name" value="Tetratricopeptide repeat domain"/>
    <property type="match status" value="3"/>
</dbReference>
<dbReference type="EMBL" id="CZBX01000006">
    <property type="protein sequence ID" value="CUQ86753.1"/>
    <property type="molecule type" value="Genomic_DNA"/>
</dbReference>
<keyword evidence="3" id="KW-0812">Transmembrane</keyword>
<accession>A0A174YF43</accession>
<dbReference type="PANTHER" id="PTHR46512">
    <property type="entry name" value="PEPTIDYLPROLYL ISOMERASE"/>
    <property type="match status" value="1"/>
</dbReference>
<dbReference type="InterPro" id="IPR050754">
    <property type="entry name" value="FKBP4/5/8-like"/>
</dbReference>
<keyword evidence="1" id="KW-0175">Coiled coil</keyword>
<gene>
    <name evidence="4" type="ORF">ERS852502_01404</name>
</gene>
<dbReference type="Pfam" id="PF13181">
    <property type="entry name" value="TPR_8"/>
    <property type="match status" value="1"/>
</dbReference>
<evidence type="ECO:0000256" key="2">
    <source>
        <dbReference type="SAM" id="MobiDB-lite"/>
    </source>
</evidence>
<dbReference type="OrthoDB" id="9791784at2"/>
<keyword evidence="3" id="KW-1133">Transmembrane helix</keyword>
<dbReference type="Pfam" id="PF14559">
    <property type="entry name" value="TPR_19"/>
    <property type="match status" value="1"/>
</dbReference>
<dbReference type="SUPFAM" id="SSF48452">
    <property type="entry name" value="TPR-like"/>
    <property type="match status" value="1"/>
</dbReference>
<sequence>MDYTKKIMYQSNSWYNDGLRKAQVRDMSGAIVSLQQSLQYNRENIAARNLLGLVYYGIGEVSEALVEWIISKNLCPRDNIADYYIKNVQNSANELESLNQAIKKFNQCLVYCQQNGEDLAIIQLKQVIASHPTFLKAYQLLALIYIQTNQNTKARQILIEAKKLDTTNELTLTYLQEVTKQRGGYGKNAERSFRKPKSATVEYSLGNETIIQPKRSKIRDMAQQLAFANILIGMVLGAALIWFLVAPAVNQNRSEKLNNQMRAYSEQINTLEAQVSAQTRTLDQYRTAGDEAQKAVDQAKATSDSYEKLLQVSSQSRSGEYSYTDMADALLEITRDSLGDSGKEMYDTLSDSIFPTACKRRYAAGVDSLESEDYDQAIEYLTKVVKMDESYNDGQAIYRLAQAYQGKGDTENAKTWYQKMVDTYNNSRYIEDAKKQLAILNGDASADTSSDTSSDTSADSSSVSEDSENSDDSDNSQDGGDNGDYDNSDNTEDNE</sequence>
<feature type="transmembrane region" description="Helical" evidence="3">
    <location>
        <begin position="225"/>
        <end position="245"/>
    </location>
</feature>
<feature type="coiled-coil region" evidence="1">
    <location>
        <begin position="254"/>
        <end position="302"/>
    </location>
</feature>
<dbReference type="InterPro" id="IPR019734">
    <property type="entry name" value="TPR_rpt"/>
</dbReference>
<reference evidence="4 5" key="1">
    <citation type="submission" date="2015-09" db="EMBL/GenBank/DDBJ databases">
        <authorList>
            <consortium name="Pathogen Informatics"/>
        </authorList>
    </citation>
    <scope>NUCLEOTIDE SEQUENCE [LARGE SCALE GENOMIC DNA]</scope>
    <source>
        <strain evidence="4 5">2789STDY5834889</strain>
    </source>
</reference>
<dbReference type="InterPro" id="IPR011990">
    <property type="entry name" value="TPR-like_helical_dom_sf"/>
</dbReference>
<proteinExistence type="predicted"/>
<keyword evidence="3" id="KW-0472">Membrane</keyword>
<organism evidence="4 5">
    <name type="scientific">[Ruminococcus] torques</name>
    <dbReference type="NCBI Taxonomy" id="33039"/>
    <lineage>
        <taxon>Bacteria</taxon>
        <taxon>Bacillati</taxon>
        <taxon>Bacillota</taxon>
        <taxon>Clostridia</taxon>
        <taxon>Lachnospirales</taxon>
        <taxon>Lachnospiraceae</taxon>
        <taxon>Mediterraneibacter</taxon>
    </lineage>
</organism>
<evidence type="ECO:0000256" key="1">
    <source>
        <dbReference type="SAM" id="Coils"/>
    </source>
</evidence>
<dbReference type="SMART" id="SM00028">
    <property type="entry name" value="TPR"/>
    <property type="match status" value="5"/>
</dbReference>
<evidence type="ECO:0000313" key="5">
    <source>
        <dbReference type="Proteomes" id="UP000078383"/>
    </source>
</evidence>
<feature type="region of interest" description="Disordered" evidence="2">
    <location>
        <begin position="443"/>
        <end position="495"/>
    </location>
</feature>
<feature type="compositionally biased region" description="Acidic residues" evidence="2">
    <location>
        <begin position="465"/>
        <end position="495"/>
    </location>
</feature>
<dbReference type="AlphaFoldDB" id="A0A174YF43"/>
<feature type="compositionally biased region" description="Low complexity" evidence="2">
    <location>
        <begin position="443"/>
        <end position="464"/>
    </location>
</feature>
<evidence type="ECO:0000256" key="3">
    <source>
        <dbReference type="SAM" id="Phobius"/>
    </source>
</evidence>
<evidence type="ECO:0000313" key="4">
    <source>
        <dbReference type="EMBL" id="CUQ86753.1"/>
    </source>
</evidence>
<name>A0A174YF43_9FIRM</name>
<dbReference type="Proteomes" id="UP000078383">
    <property type="component" value="Unassembled WGS sequence"/>
</dbReference>
<protein>
    <submittedName>
        <fullName evidence="4">Cytochrome c biogenesis factor</fullName>
    </submittedName>
</protein>